<evidence type="ECO:0000313" key="3">
    <source>
        <dbReference type="Proteomes" id="UP001489897"/>
    </source>
</evidence>
<sequence>MSDFEFIRRQRFLGEAYYKWLLPLIDEEIAHWSSHMPPNGGSEEGKAALGARYVARETFRRFLVRYTGGADLNLLRSEFEEVVSSLERYTSAKRVAEKDRTYPPFMFGEIEEYEAAIQLISLCHLLHRRDLLPRLAAMLDPSYRAQDTLYEDLFAYGMDGRIDVDKWYHEEYRDVINSLYSDTDELGISLITSYLDGWYRAMRSASWHDSHLKANPDEGGAYVGYWAIEAAAVSFLLELDDNSYRDHMLYPKDLVDFARKFDSKQDDRAAAEFSGPSKVRTGQPCPETGVWKAVGHNVPGVLVQQGEPMPEVFAPDHSGAYRPQSAVWEFERKA</sequence>
<dbReference type="InterPro" id="IPR028983">
    <property type="entry name" value="PA2201-like_C"/>
</dbReference>
<dbReference type="EMBL" id="JAYMRV010000003">
    <property type="protein sequence ID" value="MEM5421786.1"/>
    <property type="molecule type" value="Genomic_DNA"/>
</dbReference>
<organism evidence="2 3">
    <name type="scientific">Paraburkholderia ferrariae</name>
    <dbReference type="NCBI Taxonomy" id="386056"/>
    <lineage>
        <taxon>Bacteria</taxon>
        <taxon>Pseudomonadati</taxon>
        <taxon>Pseudomonadota</taxon>
        <taxon>Betaproteobacteria</taxon>
        <taxon>Burkholderiales</taxon>
        <taxon>Burkholderiaceae</taxon>
        <taxon>Paraburkholderia</taxon>
    </lineage>
</organism>
<name>A0ABU9RNX2_9BURK</name>
<feature type="domain" description="PoNi C-terminal" evidence="1">
    <location>
        <begin position="146"/>
        <end position="254"/>
    </location>
</feature>
<dbReference type="Pfam" id="PF08929">
    <property type="entry name" value="PoNi_C"/>
    <property type="match status" value="1"/>
</dbReference>
<accession>A0ABU9RNX2</accession>
<comment type="caution">
    <text evidence="2">The sequence shown here is derived from an EMBL/GenBank/DDBJ whole genome shotgun (WGS) entry which is preliminary data.</text>
</comment>
<gene>
    <name evidence="2" type="ORF">VSR73_12030</name>
</gene>
<dbReference type="InterPro" id="IPR015025">
    <property type="entry name" value="PoNi_C"/>
</dbReference>
<keyword evidence="3" id="KW-1185">Reference proteome</keyword>
<evidence type="ECO:0000313" key="2">
    <source>
        <dbReference type="EMBL" id="MEM5421786.1"/>
    </source>
</evidence>
<protein>
    <submittedName>
        <fullName evidence="2">PoNe immunity protein domain-containing protein</fullName>
    </submittedName>
</protein>
<dbReference type="RefSeq" id="WP_342946941.1">
    <property type="nucleotide sequence ID" value="NZ_JAYMRV010000003.1"/>
</dbReference>
<dbReference type="SUPFAM" id="SSF140731">
    <property type="entry name" value="PA2201 C-terminal domain-like"/>
    <property type="match status" value="1"/>
</dbReference>
<reference evidence="2 3" key="1">
    <citation type="submission" date="2024-01" db="EMBL/GenBank/DDBJ databases">
        <title>The diversity of rhizobia nodulating Mimosa spp. in eleven states of Brazil covering several biomes is determined by host plant, location, and edaphic factors.</title>
        <authorList>
            <person name="Rouws L."/>
            <person name="Barauna A."/>
            <person name="Beukes C."/>
            <person name="De Faria S.M."/>
            <person name="Gross E."/>
            <person name="Dos Reis Junior F.B."/>
            <person name="Simon M."/>
            <person name="Maluk M."/>
            <person name="Odee D.W."/>
            <person name="Kenicer G."/>
            <person name="Young J.P.W."/>
            <person name="Reis V.M."/>
            <person name="Zilli J."/>
            <person name="James E.K."/>
        </authorList>
    </citation>
    <scope>NUCLEOTIDE SEQUENCE [LARGE SCALE GENOMIC DNA]</scope>
    <source>
        <strain evidence="2 3">JPY167</strain>
    </source>
</reference>
<dbReference type="Gene3D" id="1.10.3920.10">
    <property type="entry name" value="PA2201 C-terminal domain-like"/>
    <property type="match status" value="1"/>
</dbReference>
<proteinExistence type="predicted"/>
<dbReference type="Proteomes" id="UP001489897">
    <property type="component" value="Unassembled WGS sequence"/>
</dbReference>
<evidence type="ECO:0000259" key="1">
    <source>
        <dbReference type="Pfam" id="PF08929"/>
    </source>
</evidence>